<feature type="transmembrane region" description="Helical" evidence="1">
    <location>
        <begin position="20"/>
        <end position="40"/>
    </location>
</feature>
<dbReference type="InterPro" id="IPR045584">
    <property type="entry name" value="Pilin-like"/>
</dbReference>
<reference evidence="2 3" key="1">
    <citation type="submission" date="2017-02" db="EMBL/GenBank/DDBJ databases">
        <title>Draft genome sequence of Moraxella caviae CCUG 355 type strain.</title>
        <authorList>
            <person name="Engstrom-Jakobsson H."/>
            <person name="Salva-Serra F."/>
            <person name="Thorell K."/>
            <person name="Gonzales-Siles L."/>
            <person name="Karlsson R."/>
            <person name="Boulund F."/>
            <person name="Engstrand L."/>
            <person name="Moore E."/>
        </authorList>
    </citation>
    <scope>NUCLEOTIDE SEQUENCE [LARGE SCALE GENOMIC DNA]</scope>
    <source>
        <strain evidence="2 3">CCUG 355</strain>
    </source>
</reference>
<keyword evidence="3" id="KW-1185">Reference proteome</keyword>
<keyword evidence="1" id="KW-1133">Transmembrane helix</keyword>
<evidence type="ECO:0008006" key="4">
    <source>
        <dbReference type="Google" id="ProtNLM"/>
    </source>
</evidence>
<dbReference type="RefSeq" id="WP_078277159.1">
    <property type="nucleotide sequence ID" value="NZ_CAACXO010000057.1"/>
</dbReference>
<keyword evidence="1" id="KW-0472">Membrane</keyword>
<organism evidence="2 3">
    <name type="scientific">Moraxella caviae</name>
    <dbReference type="NCBI Taxonomy" id="34060"/>
    <lineage>
        <taxon>Bacteria</taxon>
        <taxon>Pseudomonadati</taxon>
        <taxon>Pseudomonadota</taxon>
        <taxon>Gammaproteobacteria</taxon>
        <taxon>Moraxellales</taxon>
        <taxon>Moraxellaceae</taxon>
        <taxon>Moraxella</taxon>
    </lineage>
</organism>
<protein>
    <recommendedName>
        <fullName evidence="4">Pilin</fullName>
    </recommendedName>
</protein>
<dbReference type="EMBL" id="MUXU01000056">
    <property type="protein sequence ID" value="OOR88067.1"/>
    <property type="molecule type" value="Genomic_DNA"/>
</dbReference>
<evidence type="ECO:0000313" key="2">
    <source>
        <dbReference type="EMBL" id="OOR88067.1"/>
    </source>
</evidence>
<dbReference type="Gene3D" id="3.30.700.10">
    <property type="entry name" value="Glycoprotein, Type 4 Pilin"/>
    <property type="match status" value="1"/>
</dbReference>
<dbReference type="NCBIfam" id="TIGR02532">
    <property type="entry name" value="IV_pilin_GFxxxE"/>
    <property type="match status" value="1"/>
</dbReference>
<dbReference type="SUPFAM" id="SSF54523">
    <property type="entry name" value="Pili subunits"/>
    <property type="match status" value="1"/>
</dbReference>
<sequence>MKIRSKPFLKLGVLKPQAGISMLELLAVLVIIAVLALIAVPRYQAHMAKAWQLTLMSQMQALAGQVNEAAMIGGVSSLRVADFRKTYDGYTLTLHLPSNLEQNAEQNAVQNPVLSLPKAMLGGAWQIIATPDEKDKPIFSVNHQGVKCSLVPNSPTTQAKCGTDESWLVR</sequence>
<gene>
    <name evidence="2" type="ORF">B0181_08930</name>
</gene>
<evidence type="ECO:0000256" key="1">
    <source>
        <dbReference type="SAM" id="Phobius"/>
    </source>
</evidence>
<evidence type="ECO:0000313" key="3">
    <source>
        <dbReference type="Proteomes" id="UP000190435"/>
    </source>
</evidence>
<dbReference type="Pfam" id="PF07963">
    <property type="entry name" value="N_methyl"/>
    <property type="match status" value="1"/>
</dbReference>
<dbReference type="Proteomes" id="UP000190435">
    <property type="component" value="Unassembled WGS sequence"/>
</dbReference>
<accession>A0A1S9ZXE3</accession>
<dbReference type="InterPro" id="IPR012902">
    <property type="entry name" value="N_methyl_site"/>
</dbReference>
<keyword evidence="1" id="KW-0812">Transmembrane</keyword>
<proteinExistence type="predicted"/>
<dbReference type="AlphaFoldDB" id="A0A1S9ZXE3"/>
<name>A0A1S9ZXE3_9GAMM</name>
<dbReference type="STRING" id="34060.B0181_08930"/>
<comment type="caution">
    <text evidence="2">The sequence shown here is derived from an EMBL/GenBank/DDBJ whole genome shotgun (WGS) entry which is preliminary data.</text>
</comment>